<name>A0ABN3EAH7_9ACTN</name>
<reference evidence="1 2" key="1">
    <citation type="journal article" date="2019" name="Int. J. Syst. Evol. Microbiol.">
        <title>The Global Catalogue of Microorganisms (GCM) 10K type strain sequencing project: providing services to taxonomists for standard genome sequencing and annotation.</title>
        <authorList>
            <consortium name="The Broad Institute Genomics Platform"/>
            <consortium name="The Broad Institute Genome Sequencing Center for Infectious Disease"/>
            <person name="Wu L."/>
            <person name="Ma J."/>
        </authorList>
    </citation>
    <scope>NUCLEOTIDE SEQUENCE [LARGE SCALE GENOMIC DNA]</scope>
    <source>
        <strain evidence="1 2">JCM 7356</strain>
    </source>
</reference>
<evidence type="ECO:0000313" key="1">
    <source>
        <dbReference type="EMBL" id="GAA2251689.1"/>
    </source>
</evidence>
<dbReference type="Gene3D" id="3.20.20.80">
    <property type="entry name" value="Glycosidases"/>
    <property type="match status" value="1"/>
</dbReference>
<evidence type="ECO:0008006" key="3">
    <source>
        <dbReference type="Google" id="ProtNLM"/>
    </source>
</evidence>
<proteinExistence type="predicted"/>
<organism evidence="1 2">
    <name type="scientific">Kitasatospora cystarginea</name>
    <dbReference type="NCBI Taxonomy" id="58350"/>
    <lineage>
        <taxon>Bacteria</taxon>
        <taxon>Bacillati</taxon>
        <taxon>Actinomycetota</taxon>
        <taxon>Actinomycetes</taxon>
        <taxon>Kitasatosporales</taxon>
        <taxon>Streptomycetaceae</taxon>
        <taxon>Kitasatospora</taxon>
    </lineage>
</organism>
<dbReference type="SUPFAM" id="SSF51445">
    <property type="entry name" value="(Trans)glycosidases"/>
    <property type="match status" value="1"/>
</dbReference>
<accession>A0ABN3EAH7</accession>
<sequence>MRVIAEELNCTAVRITGGEPERLSVAAECAAEQGLEVWFAPFPCNMTTEQMIPWFEDCARRAETVRMTGAEVVLVLGCELSLFARGFIPGDTFPDRLANIGAPDPALFAPYGDIPGRLNAFLAESAAAVRPHFGGRLSYASGPWEKIDWTPFDLVGIDAYRDAQNAAGYRDYLRAQFAHGKPVVATEFGCCPYQGAADRGGMGWAIVDNDAEPPRVVGEFVRDEQEQVRYLRELLAVLEEEGLDSAFWFTFANYHAPHSFDPEYDLDLGSYGVVAVLGEGGRPGLGWRPKAVFDALAEAYRSR</sequence>
<dbReference type="InterPro" id="IPR017853">
    <property type="entry name" value="GH"/>
</dbReference>
<dbReference type="EMBL" id="BAAATR010000016">
    <property type="protein sequence ID" value="GAA2251689.1"/>
    <property type="molecule type" value="Genomic_DNA"/>
</dbReference>
<evidence type="ECO:0000313" key="2">
    <source>
        <dbReference type="Proteomes" id="UP001500305"/>
    </source>
</evidence>
<gene>
    <name evidence="1" type="ORF">GCM10010430_38530</name>
</gene>
<dbReference type="Proteomes" id="UP001500305">
    <property type="component" value="Unassembled WGS sequence"/>
</dbReference>
<protein>
    <recommendedName>
        <fullName evidence="3">Abortive infection protein</fullName>
    </recommendedName>
</protein>
<keyword evidence="2" id="KW-1185">Reference proteome</keyword>
<comment type="caution">
    <text evidence="1">The sequence shown here is derived from an EMBL/GenBank/DDBJ whole genome shotgun (WGS) entry which is preliminary data.</text>
</comment>